<evidence type="ECO:0000256" key="6">
    <source>
        <dbReference type="ARBA" id="ARBA00023266"/>
    </source>
</evidence>
<dbReference type="EMBL" id="JACNLL010000072">
    <property type="protein sequence ID" value="MBC8199981.1"/>
    <property type="molecule type" value="Genomic_DNA"/>
</dbReference>
<name>A0A8J6TAV4_9BACT</name>
<dbReference type="InterPro" id="IPR015421">
    <property type="entry name" value="PyrdxlP-dep_Trfase_major"/>
</dbReference>
<organism evidence="11 12">
    <name type="scientific">Candidatus Desulfaltia bathyphila</name>
    <dbReference type="NCBI Taxonomy" id="2841697"/>
    <lineage>
        <taxon>Bacteria</taxon>
        <taxon>Pseudomonadati</taxon>
        <taxon>Thermodesulfobacteriota</taxon>
        <taxon>Desulfobacteria</taxon>
        <taxon>Desulfobacterales</taxon>
        <taxon>Desulfobacterales incertae sedis</taxon>
        <taxon>Candidatus Desulfaltia</taxon>
    </lineage>
</organism>
<dbReference type="GO" id="GO:0001514">
    <property type="term" value="P:selenocysteine incorporation"/>
    <property type="evidence" value="ECO:0007669"/>
    <property type="project" value="UniProtKB-UniRule"/>
</dbReference>
<dbReference type="Gene3D" id="3.90.1150.180">
    <property type="match status" value="1"/>
</dbReference>
<dbReference type="InterPro" id="IPR025862">
    <property type="entry name" value="SelA_trans_N_dom"/>
</dbReference>
<feature type="modified residue" description="N6-(pyridoxal phosphate)lysine" evidence="8 9">
    <location>
        <position position="301"/>
    </location>
</feature>
<dbReference type="SUPFAM" id="SSF53383">
    <property type="entry name" value="PLP-dependent transferases"/>
    <property type="match status" value="1"/>
</dbReference>
<dbReference type="PANTHER" id="PTHR32328">
    <property type="entry name" value="L-SERYL-TRNA(SEC) SELENIUM TRANSFERASE"/>
    <property type="match status" value="1"/>
</dbReference>
<dbReference type="InterPro" id="IPR015424">
    <property type="entry name" value="PyrdxlP-dep_Trfase"/>
</dbReference>
<protein>
    <recommendedName>
        <fullName evidence="8">L-seryl-tRNA(Sec) selenium transferase</fullName>
        <ecNumber evidence="8">2.9.1.1</ecNumber>
    </recommendedName>
    <alternativeName>
        <fullName evidence="8">Selenocysteine synthase</fullName>
        <shortName evidence="8">Sec synthase</shortName>
    </alternativeName>
    <alternativeName>
        <fullName evidence="8">Selenocysteinyl-tRNA(Sec) synthase</fullName>
    </alternativeName>
</protein>
<dbReference type="InterPro" id="IPR018319">
    <property type="entry name" value="SelA-like"/>
</dbReference>
<comment type="catalytic activity">
    <reaction evidence="8">
        <text>L-seryl-tRNA(Sec) + selenophosphate + H(+) = L-selenocysteinyl-tRNA(Sec) + phosphate</text>
        <dbReference type="Rhea" id="RHEA:22728"/>
        <dbReference type="Rhea" id="RHEA-COMP:9742"/>
        <dbReference type="Rhea" id="RHEA-COMP:9743"/>
        <dbReference type="ChEBI" id="CHEBI:15378"/>
        <dbReference type="ChEBI" id="CHEBI:16144"/>
        <dbReference type="ChEBI" id="CHEBI:43474"/>
        <dbReference type="ChEBI" id="CHEBI:78533"/>
        <dbReference type="ChEBI" id="CHEBI:78573"/>
        <dbReference type="EC" id="2.9.1.1"/>
    </reaction>
</comment>
<dbReference type="NCBIfam" id="TIGR00474">
    <property type="entry name" value="selA"/>
    <property type="match status" value="1"/>
</dbReference>
<dbReference type="AlphaFoldDB" id="A0A8J6TAV4"/>
<dbReference type="UniPathway" id="UPA00906">
    <property type="reaction ID" value="UER00896"/>
</dbReference>
<evidence type="ECO:0000256" key="2">
    <source>
        <dbReference type="ARBA" id="ARBA00022490"/>
    </source>
</evidence>
<dbReference type="PANTHER" id="PTHR32328:SF0">
    <property type="entry name" value="L-SERYL-TRNA(SEC) SELENIUM TRANSFERASE"/>
    <property type="match status" value="1"/>
</dbReference>
<comment type="similarity">
    <text evidence="7 8">Belongs to the SelA family.</text>
</comment>
<evidence type="ECO:0000313" key="12">
    <source>
        <dbReference type="Proteomes" id="UP000603545"/>
    </source>
</evidence>
<dbReference type="Pfam" id="PF12390">
    <property type="entry name" value="Se-cys_synth_N"/>
    <property type="match status" value="1"/>
</dbReference>
<dbReference type="GO" id="GO:0004125">
    <property type="term" value="F:L-seryl-tRNA(Sec) selenium transferase activity"/>
    <property type="evidence" value="ECO:0007669"/>
    <property type="project" value="UniProtKB-UniRule"/>
</dbReference>
<accession>A0A8J6TAV4</accession>
<evidence type="ECO:0000256" key="7">
    <source>
        <dbReference type="ARBA" id="ARBA00044507"/>
    </source>
</evidence>
<dbReference type="Proteomes" id="UP000603545">
    <property type="component" value="Unassembled WGS sequence"/>
</dbReference>
<keyword evidence="3 8" id="KW-0808">Transferase</keyword>
<keyword evidence="5 8" id="KW-0648">Protein biosynthesis</keyword>
<dbReference type="Gene3D" id="3.40.640.10">
    <property type="entry name" value="Type I PLP-dependent aspartate aminotransferase-like (Major domain)"/>
    <property type="match status" value="1"/>
</dbReference>
<evidence type="ECO:0000256" key="9">
    <source>
        <dbReference type="PIRSR" id="PIRSR618319-50"/>
    </source>
</evidence>
<keyword evidence="4 8" id="KW-0663">Pyridoxal phosphate</keyword>
<dbReference type="GO" id="GO:0005737">
    <property type="term" value="C:cytoplasm"/>
    <property type="evidence" value="ECO:0007669"/>
    <property type="project" value="UniProtKB-SubCell"/>
</dbReference>
<dbReference type="GO" id="GO:0001717">
    <property type="term" value="P:conversion of seryl-tRNAsec to selenocys-tRNAsec"/>
    <property type="evidence" value="ECO:0007669"/>
    <property type="project" value="UniProtKB-UniRule"/>
</dbReference>
<dbReference type="EC" id="2.9.1.1" evidence="8"/>
<dbReference type="HAMAP" id="MF_00423">
    <property type="entry name" value="SelA"/>
    <property type="match status" value="1"/>
</dbReference>
<comment type="function">
    <text evidence="8">Converts seryl-tRNA(Sec) to selenocysteinyl-tRNA(Sec) required for selenoprotein biosynthesis.</text>
</comment>
<gene>
    <name evidence="8" type="primary">selA</name>
    <name evidence="11" type="ORF">H8E80_08060</name>
</gene>
<comment type="pathway">
    <text evidence="8">Aminoacyl-tRNA biosynthesis; selenocysteinyl-tRNA(Sec) biosynthesis; selenocysteinyl-tRNA(Sec) from L-seryl-tRNA(Sec) (bacterial route): step 1/1.</text>
</comment>
<evidence type="ECO:0000256" key="3">
    <source>
        <dbReference type="ARBA" id="ARBA00022679"/>
    </source>
</evidence>
<keyword evidence="6 8" id="KW-0711">Selenium</keyword>
<comment type="caution">
    <text evidence="11">The sequence shown here is derived from an EMBL/GenBank/DDBJ whole genome shotgun (WGS) entry which is preliminary data.</text>
</comment>
<sequence length="473" mass="51611">MKLNEKRQAFLKMLPGVDRILEISGIEPAFKDIPKSVLVRCIRLIIEDLRIIILDDKMEIKEEELSEAAILEKVKAGTQNAMTPNLLRVINATGVVVHTNLGRSILAAEAVANLSLIAGSYSNLEFDLSKGVRGSRYSAVEDLLCEISSAQAAMVVNNNAGAVLLCLETLSKGKKVIVSRGELVEIGGSFRIPDVMAKSGGILKEVGSTNRTHLKDYEAAIESDTGLLLKVHKSNYSIVGFTAEVSVKDMVELGKKYHIPVMEDLGSGTFIDFSQYGLLKEPTVQEAVATGADVVTFSGDKLLGGPQAGIIVGKKDILDRIKQNPLTRALRIDKLTLAALESTLRLYMDKDKAIAAIPTLRMLTLPYDDIAKKADRLGYLLKNINDARLSIKLIDLSSRAGGGALPLLDLPSRCVGINVKGISVNVVERYMRNNIPPIIGRIEDDLFIIDLRTIQEDELQFIESAFSGMLRDL</sequence>
<evidence type="ECO:0000313" key="11">
    <source>
        <dbReference type="EMBL" id="MBC8199981.1"/>
    </source>
</evidence>
<evidence type="ECO:0000259" key="10">
    <source>
        <dbReference type="Pfam" id="PF12390"/>
    </source>
</evidence>
<reference evidence="11 12" key="1">
    <citation type="submission" date="2020-08" db="EMBL/GenBank/DDBJ databases">
        <title>Bridging the membrane lipid divide: bacteria of the FCB group superphylum have the potential to synthesize archaeal ether lipids.</title>
        <authorList>
            <person name="Villanueva L."/>
            <person name="Von Meijenfeldt F.A.B."/>
            <person name="Westbye A.B."/>
            <person name="Yadav S."/>
            <person name="Hopmans E.C."/>
            <person name="Dutilh B.E."/>
            <person name="Sinninghe Damste J.S."/>
        </authorList>
    </citation>
    <scope>NUCLEOTIDE SEQUENCE [LARGE SCALE GENOMIC DNA]</scope>
    <source>
        <strain evidence="11">NIOZ-UU82</strain>
    </source>
</reference>
<comment type="subcellular location">
    <subcellularLocation>
        <location evidence="8">Cytoplasm</location>
    </subcellularLocation>
</comment>
<keyword evidence="2 8" id="KW-0963">Cytoplasm</keyword>
<evidence type="ECO:0000256" key="8">
    <source>
        <dbReference type="HAMAP-Rule" id="MF_00423"/>
    </source>
</evidence>
<feature type="domain" description="L-seryl-tRNA selenium transferase N-terminal" evidence="10">
    <location>
        <begin position="11"/>
        <end position="50"/>
    </location>
</feature>
<proteinExistence type="inferred from homology"/>
<dbReference type="InterPro" id="IPR004534">
    <property type="entry name" value="SelA_trans"/>
</dbReference>
<dbReference type="Pfam" id="PF03841">
    <property type="entry name" value="SelA"/>
    <property type="match status" value="1"/>
</dbReference>
<comment type="cofactor">
    <cofactor evidence="1 8 9">
        <name>pyridoxal 5'-phosphate</name>
        <dbReference type="ChEBI" id="CHEBI:597326"/>
    </cofactor>
</comment>
<evidence type="ECO:0000256" key="5">
    <source>
        <dbReference type="ARBA" id="ARBA00022917"/>
    </source>
</evidence>
<evidence type="ECO:0000256" key="4">
    <source>
        <dbReference type="ARBA" id="ARBA00022898"/>
    </source>
</evidence>
<evidence type="ECO:0000256" key="1">
    <source>
        <dbReference type="ARBA" id="ARBA00001933"/>
    </source>
</evidence>